<comment type="caution">
    <text evidence="1">The sequence shown here is derived from an EMBL/GenBank/DDBJ whole genome shotgun (WGS) entry which is preliminary data.</text>
</comment>
<sequence>MADEPKKFHIAMFPWLAFGHIIPYMELSKLIAKKGHQISFLSTPRNVKRLPKIHPNISPSINLVSLSLPHEDKLPPNAEANSAVPYLKKAFDGLQEAVALFLETSTPYWIIHDFTPYWLAPIAAKHSIPRVFFSIYGAWTLSVIGPSSSSIPMDMIDRVYSSIETEQLTVPPKWVHFPTNVAFRLHEAKKMVNDSGFRIMTAVVDEVLAVRTCMEIVPDCLLLLGELHQKPVVVPVGLLPPELREDDNDEDAWQ</sequence>
<dbReference type="AlphaFoldDB" id="A0A1Q3CQU9"/>
<accession>A0A1Q3CQU9</accession>
<dbReference type="Gene3D" id="3.40.50.2000">
    <property type="entry name" value="Glycogen Phosphorylase B"/>
    <property type="match status" value="1"/>
</dbReference>
<protein>
    <recommendedName>
        <fullName evidence="3">UDPGT domain-containing protein</fullName>
    </recommendedName>
</protein>
<dbReference type="OrthoDB" id="5835829at2759"/>
<name>A0A1Q3CQU9_CEPFO</name>
<dbReference type="PANTHER" id="PTHR48049:SF60">
    <property type="entry name" value="UDP-GLYCOSYLTRANSFERASE 91B1"/>
    <property type="match status" value="1"/>
</dbReference>
<organism evidence="1 2">
    <name type="scientific">Cephalotus follicularis</name>
    <name type="common">Albany pitcher plant</name>
    <dbReference type="NCBI Taxonomy" id="3775"/>
    <lineage>
        <taxon>Eukaryota</taxon>
        <taxon>Viridiplantae</taxon>
        <taxon>Streptophyta</taxon>
        <taxon>Embryophyta</taxon>
        <taxon>Tracheophyta</taxon>
        <taxon>Spermatophyta</taxon>
        <taxon>Magnoliopsida</taxon>
        <taxon>eudicotyledons</taxon>
        <taxon>Gunneridae</taxon>
        <taxon>Pentapetalae</taxon>
        <taxon>rosids</taxon>
        <taxon>fabids</taxon>
        <taxon>Oxalidales</taxon>
        <taxon>Cephalotaceae</taxon>
        <taxon>Cephalotus</taxon>
    </lineage>
</organism>
<dbReference type="InParanoid" id="A0A1Q3CQU9"/>
<evidence type="ECO:0008006" key="3">
    <source>
        <dbReference type="Google" id="ProtNLM"/>
    </source>
</evidence>
<dbReference type="InterPro" id="IPR050481">
    <property type="entry name" value="UDP-glycosyltransf_plant"/>
</dbReference>
<reference evidence="2" key="1">
    <citation type="submission" date="2016-04" db="EMBL/GenBank/DDBJ databases">
        <title>Cephalotus genome sequencing.</title>
        <authorList>
            <person name="Fukushima K."/>
            <person name="Hasebe M."/>
            <person name="Fang X."/>
        </authorList>
    </citation>
    <scope>NUCLEOTIDE SEQUENCE [LARGE SCALE GENOMIC DNA]</scope>
    <source>
        <strain evidence="2">cv. St1</strain>
    </source>
</reference>
<dbReference type="STRING" id="3775.A0A1Q3CQU9"/>
<keyword evidence="2" id="KW-1185">Reference proteome</keyword>
<dbReference type="SUPFAM" id="SSF53756">
    <property type="entry name" value="UDP-Glycosyltransferase/glycogen phosphorylase"/>
    <property type="match status" value="1"/>
</dbReference>
<evidence type="ECO:0000313" key="2">
    <source>
        <dbReference type="Proteomes" id="UP000187406"/>
    </source>
</evidence>
<gene>
    <name evidence="1" type="ORF">CFOL_v3_26071</name>
</gene>
<proteinExistence type="predicted"/>
<evidence type="ECO:0000313" key="1">
    <source>
        <dbReference type="EMBL" id="GAV82620.1"/>
    </source>
</evidence>
<dbReference type="GO" id="GO:0035251">
    <property type="term" value="F:UDP-glucosyltransferase activity"/>
    <property type="evidence" value="ECO:0007669"/>
    <property type="project" value="InterPro"/>
</dbReference>
<dbReference type="EMBL" id="BDDD01002678">
    <property type="protein sequence ID" value="GAV82620.1"/>
    <property type="molecule type" value="Genomic_DNA"/>
</dbReference>
<dbReference type="Proteomes" id="UP000187406">
    <property type="component" value="Unassembled WGS sequence"/>
</dbReference>
<dbReference type="PANTHER" id="PTHR48049">
    <property type="entry name" value="GLYCOSYLTRANSFERASE"/>
    <property type="match status" value="1"/>
</dbReference>